<reference evidence="5" key="3">
    <citation type="submission" date="2025-09" db="UniProtKB">
        <authorList>
            <consortium name="Ensembl"/>
        </authorList>
    </citation>
    <scope>IDENTIFICATION</scope>
</reference>
<feature type="domain" description="Fibronectin type-III" evidence="4">
    <location>
        <begin position="345"/>
        <end position="430"/>
    </location>
</feature>
<protein>
    <submittedName>
        <fullName evidence="5">Uncharacterized protein</fullName>
    </submittedName>
</protein>
<keyword evidence="1" id="KW-0677">Repeat</keyword>
<feature type="chain" id="PRO_5021423520" evidence="2">
    <location>
        <begin position="20"/>
        <end position="760"/>
    </location>
</feature>
<evidence type="ECO:0000313" key="5">
    <source>
        <dbReference type="Ensembl" id="ENSHHUP00000072954.1"/>
    </source>
</evidence>
<dbReference type="STRING" id="62062.ENSHHUP00000072954"/>
<keyword evidence="6" id="KW-1185">Reference proteome</keyword>
<name>A0A4W5QKK7_9TELE</name>
<reference evidence="5" key="2">
    <citation type="submission" date="2025-08" db="UniProtKB">
        <authorList>
            <consortium name="Ensembl"/>
        </authorList>
    </citation>
    <scope>IDENTIFICATION</scope>
</reference>
<feature type="domain" description="C-type lectin" evidence="3">
    <location>
        <begin position="18"/>
        <end position="99"/>
    </location>
</feature>
<sequence>MDRIQRLLIWAVLVVCCLAERQYFLQYNSSTWEQARLHCQVCYKELVSITPDNILQLVQNLNSSYWIGLRKTLSNDSYPWSRWSNGDPLTFQNWYPGRPVLSKPKDHVMNVINYYSSLPNECGCCCTNESKPTNVTPAPTATGSYNDTGYGNDTDDPFPDNENMTTLSAMEAMAKIKPIETTVRTTMATEVTMMTSDMTMGPTFFTGVTGGINGTSGMNETDTDENPCIALYSFGLWFDQICSKPTPYICYEDRFYGNATMTNKTLHNGTLHWTLGPGDISGYRVEVNSSDYNLTLNHSTLNRTYLTYDLSNLTAGTQYKVQVFPIKCGRDLNPQNVSFYTKPDVIKNLTVTKVSETNISLSWFAPEGNRDFYYIQVRGQHDLNMITHTESSVVEGLIPGGYYTFEVNARVEDESIEGDPLNKSSYTKPGKVSNLIVSAPTNNSVHLQWEQPAGNVSGFRVDVLHEENVNNKTLFTITQTNTSLPVIGLPAGAKLWLSVVALVPDASVEGEPSTVMGLTSPGGVTDLVLIPAASIINVTWTAPEGNYETFSVQLNLTALEQEVEKKEQNASHLSFTGLKAGVEYTVTVTTLNGYLKSEPRNRTAFTLPVPPEPVKIDSFSENHVTLSWGAPKASQGVEVTYLVKYTTEFWIVTKNKTVKNATTYTFNGLHAGTNYDFEVRVKAGTQESSPVTVSQMTIAKKRVQTITMKCSSSKPLYCEDIHTQTEVMSKLNEHFRKEFYKKTDIVFWRLDWRKAYLTQA</sequence>
<evidence type="ECO:0000256" key="1">
    <source>
        <dbReference type="ARBA" id="ARBA00022737"/>
    </source>
</evidence>
<feature type="domain" description="Fibronectin type-III" evidence="4">
    <location>
        <begin position="255"/>
        <end position="344"/>
    </location>
</feature>
<evidence type="ECO:0000259" key="4">
    <source>
        <dbReference type="PROSITE" id="PS50853"/>
    </source>
</evidence>
<dbReference type="InterPro" id="IPR050991">
    <property type="entry name" value="ECM_Regulatory_Proteins"/>
</dbReference>
<dbReference type="Gene3D" id="2.60.40.10">
    <property type="entry name" value="Immunoglobulins"/>
    <property type="match status" value="5"/>
</dbReference>
<dbReference type="InterPro" id="IPR001304">
    <property type="entry name" value="C-type_lectin-like"/>
</dbReference>
<dbReference type="SUPFAM" id="SSF49265">
    <property type="entry name" value="Fibronectin type III"/>
    <property type="match status" value="3"/>
</dbReference>
<dbReference type="InterPro" id="IPR003961">
    <property type="entry name" value="FN3_dom"/>
</dbReference>
<evidence type="ECO:0000313" key="6">
    <source>
        <dbReference type="Proteomes" id="UP000314982"/>
    </source>
</evidence>
<feature type="domain" description="Fibronectin type-III" evidence="4">
    <location>
        <begin position="431"/>
        <end position="523"/>
    </location>
</feature>
<evidence type="ECO:0000259" key="3">
    <source>
        <dbReference type="PROSITE" id="PS50041"/>
    </source>
</evidence>
<dbReference type="PROSITE" id="PS50041">
    <property type="entry name" value="C_TYPE_LECTIN_2"/>
    <property type="match status" value="1"/>
</dbReference>
<dbReference type="PROSITE" id="PS50853">
    <property type="entry name" value="FN3"/>
    <property type="match status" value="4"/>
</dbReference>
<dbReference type="CDD" id="cd00037">
    <property type="entry name" value="CLECT"/>
    <property type="match status" value="1"/>
</dbReference>
<feature type="signal peptide" evidence="2">
    <location>
        <begin position="1"/>
        <end position="19"/>
    </location>
</feature>
<dbReference type="PANTHER" id="PTHR46708">
    <property type="entry name" value="TENASCIN"/>
    <property type="match status" value="1"/>
</dbReference>
<dbReference type="InterPro" id="IPR016186">
    <property type="entry name" value="C-type_lectin-like/link_sf"/>
</dbReference>
<proteinExistence type="predicted"/>
<reference evidence="6" key="1">
    <citation type="submission" date="2018-06" db="EMBL/GenBank/DDBJ databases">
        <title>Genome assembly of Danube salmon.</title>
        <authorList>
            <person name="Macqueen D.J."/>
            <person name="Gundappa M.K."/>
        </authorList>
    </citation>
    <scope>NUCLEOTIDE SEQUENCE [LARGE SCALE GENOMIC DNA]</scope>
</reference>
<accession>A0A4W5QKK7</accession>
<dbReference type="Pfam" id="PF00059">
    <property type="entry name" value="Lectin_C"/>
    <property type="match status" value="1"/>
</dbReference>
<feature type="domain" description="Fibronectin type-III" evidence="4">
    <location>
        <begin position="610"/>
        <end position="701"/>
    </location>
</feature>
<dbReference type="CDD" id="cd00063">
    <property type="entry name" value="FN3"/>
    <property type="match status" value="5"/>
</dbReference>
<dbReference type="GeneTree" id="ENSGT00940000168324"/>
<dbReference type="SMART" id="SM00060">
    <property type="entry name" value="FN3"/>
    <property type="match status" value="5"/>
</dbReference>
<keyword evidence="2" id="KW-0732">Signal</keyword>
<dbReference type="InterPro" id="IPR013783">
    <property type="entry name" value="Ig-like_fold"/>
</dbReference>
<dbReference type="Gene3D" id="3.10.100.10">
    <property type="entry name" value="Mannose-Binding Protein A, subunit A"/>
    <property type="match status" value="1"/>
</dbReference>
<dbReference type="SMART" id="SM00034">
    <property type="entry name" value="CLECT"/>
    <property type="match status" value="1"/>
</dbReference>
<dbReference type="SUPFAM" id="SSF56436">
    <property type="entry name" value="C-type lectin-like"/>
    <property type="match status" value="1"/>
</dbReference>
<dbReference type="InterPro" id="IPR036116">
    <property type="entry name" value="FN3_sf"/>
</dbReference>
<dbReference type="Pfam" id="PF00041">
    <property type="entry name" value="fn3"/>
    <property type="match status" value="5"/>
</dbReference>
<dbReference type="Proteomes" id="UP000314982">
    <property type="component" value="Unassembled WGS sequence"/>
</dbReference>
<dbReference type="AlphaFoldDB" id="A0A4W5QKK7"/>
<dbReference type="InterPro" id="IPR016187">
    <property type="entry name" value="CTDL_fold"/>
</dbReference>
<organism evidence="5 6">
    <name type="scientific">Hucho hucho</name>
    <name type="common">huchen</name>
    <dbReference type="NCBI Taxonomy" id="62062"/>
    <lineage>
        <taxon>Eukaryota</taxon>
        <taxon>Metazoa</taxon>
        <taxon>Chordata</taxon>
        <taxon>Craniata</taxon>
        <taxon>Vertebrata</taxon>
        <taxon>Euteleostomi</taxon>
        <taxon>Actinopterygii</taxon>
        <taxon>Neopterygii</taxon>
        <taxon>Teleostei</taxon>
        <taxon>Protacanthopterygii</taxon>
        <taxon>Salmoniformes</taxon>
        <taxon>Salmonidae</taxon>
        <taxon>Salmoninae</taxon>
        <taxon>Hucho</taxon>
    </lineage>
</organism>
<dbReference type="PANTHER" id="PTHR46708:SF11">
    <property type="entry name" value="RECEPTOR-TYPE TYROSINE-PROTEIN PHOSPHATASE ETA-LIKE"/>
    <property type="match status" value="1"/>
</dbReference>
<evidence type="ECO:0000256" key="2">
    <source>
        <dbReference type="SAM" id="SignalP"/>
    </source>
</evidence>
<dbReference type="Ensembl" id="ENSHHUT00000075360.1">
    <property type="protein sequence ID" value="ENSHHUP00000072954.1"/>
    <property type="gene ID" value="ENSHHUG00000042825.1"/>
</dbReference>